<evidence type="ECO:0000313" key="4">
    <source>
        <dbReference type="Proteomes" id="UP000069443"/>
    </source>
</evidence>
<dbReference type="Gene3D" id="3.40.1000.70">
    <property type="entry name" value="PknH-like extracellular domain"/>
    <property type="match status" value="1"/>
</dbReference>
<dbReference type="AlphaFoldDB" id="A0A100W7U5"/>
<dbReference type="InterPro" id="IPR038232">
    <property type="entry name" value="PknH-like_Extracell_sf"/>
</dbReference>
<comment type="caution">
    <text evidence="3">The sequence shown here is derived from an EMBL/GenBank/DDBJ whole genome shotgun (WGS) entry which is preliminary data.</text>
</comment>
<reference evidence="4" key="2">
    <citation type="submission" date="2016-02" db="EMBL/GenBank/DDBJ databases">
        <title>Draft genome sequence of five rapidly growing Mycobacterium species.</title>
        <authorList>
            <person name="Katahira K."/>
            <person name="Gotou Y."/>
            <person name="Iida K."/>
            <person name="Ogura Y."/>
            <person name="Hayashi T."/>
        </authorList>
    </citation>
    <scope>NUCLEOTIDE SEQUENCE [LARGE SCALE GENOMIC DNA]</scope>
    <source>
        <strain evidence="4">JCM15298</strain>
    </source>
</reference>
<organism evidence="3 4">
    <name type="scientific">Mycolicibacterium canariasense</name>
    <name type="common">Mycobacterium canariasense</name>
    <dbReference type="NCBI Taxonomy" id="228230"/>
    <lineage>
        <taxon>Bacteria</taxon>
        <taxon>Bacillati</taxon>
        <taxon>Actinomycetota</taxon>
        <taxon>Actinomycetes</taxon>
        <taxon>Mycobacteriales</taxon>
        <taxon>Mycobacteriaceae</taxon>
        <taxon>Mycolicibacterium</taxon>
    </lineage>
</organism>
<dbReference type="Pfam" id="PF14032">
    <property type="entry name" value="PknH_C"/>
    <property type="match status" value="1"/>
</dbReference>
<feature type="signal peptide" evidence="1">
    <location>
        <begin position="1"/>
        <end position="25"/>
    </location>
</feature>
<sequence length="244" mass="25323">MSRETRCAAAAFALAAGILSGCTVAVSGSAAIEGTPDVRIGRNVADVLPTHHELSAALDIAFEAEDFPPRVGGARVLGVGADYSGDIACAGVAEEATFSVYKALPIWAAAEDSWDSEGFMPPHVFVDVAAIALRSEAAARDAVTAFGDQWRQCQDADVRVADAAGSGHDLAYRVSAVHTEPAQLSAEVVFSTFAGEATIKRAVVVAANCIVDISVTYYRDDGPAVPDDLAEKVAQVSLERIDAA</sequence>
<protein>
    <recommendedName>
        <fullName evidence="2">PknH-like extracellular domain-containing protein</fullName>
    </recommendedName>
</protein>
<evidence type="ECO:0000256" key="1">
    <source>
        <dbReference type="SAM" id="SignalP"/>
    </source>
</evidence>
<accession>A0A100W7U5</accession>
<evidence type="ECO:0000259" key="2">
    <source>
        <dbReference type="Pfam" id="PF14032"/>
    </source>
</evidence>
<dbReference type="RefSeq" id="WP_081812777.1">
    <property type="nucleotide sequence ID" value="NZ_BCSY01000008.1"/>
</dbReference>
<dbReference type="PROSITE" id="PS51257">
    <property type="entry name" value="PROKAR_LIPOPROTEIN"/>
    <property type="match status" value="1"/>
</dbReference>
<dbReference type="OrthoDB" id="4736430at2"/>
<name>A0A100W7U5_MYCCR</name>
<feature type="chain" id="PRO_5038376330" description="PknH-like extracellular domain-containing protein" evidence="1">
    <location>
        <begin position="26"/>
        <end position="244"/>
    </location>
</feature>
<dbReference type="EMBL" id="BCSY01000008">
    <property type="protein sequence ID" value="GAS93233.1"/>
    <property type="molecule type" value="Genomic_DNA"/>
</dbReference>
<dbReference type="InterPro" id="IPR026954">
    <property type="entry name" value="PknH-like_Extracell"/>
</dbReference>
<evidence type="ECO:0000313" key="3">
    <source>
        <dbReference type="EMBL" id="GAS93233.1"/>
    </source>
</evidence>
<feature type="domain" description="PknH-like extracellular" evidence="2">
    <location>
        <begin position="84"/>
        <end position="234"/>
    </location>
</feature>
<dbReference type="STRING" id="228230.RMCC_0199"/>
<gene>
    <name evidence="3" type="ORF">RMCC_0199</name>
</gene>
<dbReference type="Proteomes" id="UP000069443">
    <property type="component" value="Unassembled WGS sequence"/>
</dbReference>
<keyword evidence="4" id="KW-1185">Reference proteome</keyword>
<keyword evidence="1" id="KW-0732">Signal</keyword>
<reference evidence="4" key="1">
    <citation type="journal article" date="2016" name="Genome Announc.">
        <title>Draft Genome Sequences of Five Rapidly Growing Mycobacterium Species, M. thermoresistibile, M. fortuitum subsp. acetamidolyticum, M. canariasense, M. brisbanense, and M. novocastrense.</title>
        <authorList>
            <person name="Katahira K."/>
            <person name="Ogura Y."/>
            <person name="Gotoh Y."/>
            <person name="Hayashi T."/>
        </authorList>
    </citation>
    <scope>NUCLEOTIDE SEQUENCE [LARGE SCALE GENOMIC DNA]</scope>
    <source>
        <strain evidence="4">JCM15298</strain>
    </source>
</reference>
<proteinExistence type="predicted"/>